<feature type="compositionally biased region" description="Polar residues" evidence="3">
    <location>
        <begin position="141"/>
        <end position="169"/>
    </location>
</feature>
<evidence type="ECO:0000313" key="6">
    <source>
        <dbReference type="Proteomes" id="UP000308549"/>
    </source>
</evidence>
<keyword evidence="1 2" id="KW-0728">SH3 domain</keyword>
<protein>
    <recommendedName>
        <fullName evidence="4">SH3 domain-containing protein</fullName>
    </recommendedName>
</protein>
<sequence>MQMPARFPCWCQATYSWGGETKKDLGFIEGDLIEALNAGDGQWWMGRLRRDPRAIGLFPSNFVKVLDESFQPAPNSRNASPLTAQSAASVSPHKSKSVFRRPFEAHEKANVRSSIEAKRDGTPDGDREKQRPKSKFRPYSSMKTAQAPTSTLKKQQSGMLPATTVQQPQIPAPPPRGGRSRRPSRVPSPQPSMRAGASASPTPTPQYVPQRPTSMYRETSPQPAYGAPTPSLSRPHSPLPPTYHDGSVYPQLLPASRQPSPNPYEQQLQQYASRTPSPAPSYGYESYRAASPAPYEEDDIEADSPPPPPPPAHRVAYQPSRAPSMAQYHESDPHDRGNHTPVPRSPNGEGGSQMTPSPLRDAMNDVMSSLHDMSVYQTNEAHPPSESTNDVWSPDAFELVRSQSQAQHHRAQSSLGFTPESRYTDEEEDHAPSLPSSRDGPPVLEDYVQRMERQLRHVKSHESRASEKPPQPPLKGSQLPQRSTTRSRPDTASSQSSHDSSSRPLHSSSRHPNLKHRKSAYELGREALNRTYTTKTNVTNSTESSSATQSSTSTQLTSRSIMSGYSAGGFSATSAGSLARRHHPAGGHKGHKRALSAFDARSMGDMNSSARSMVASDSSGSGPSYHESHASYNQPARTPTADWTKDPMESAGILGGLSAPKAKKSGFFKKMIESAKTSARTGAASARSTIGSNSRPGSRTGSPTKSLTFGNGPTAIAGGTPPRPGSAFGGGSIARDMGLGHNGSDWMQVRRDINRSNSLSRREREDRAERAEMLDLPVLKPIEQLQEFVEGDEGLDGLPITEPTDFNTPNLALVDKSTRFIQSLPAMVTSTSLAQSYICRPHRSDVQRLRAIFTWVAERITWEEDFEGSVDTRRVIQTKRGCSQEIAMLVREMCTAVGLYAEEVHGYLKAPGEVLDLEVIARPNHWWNAVIVDGEWRIMDCSLANPTNPRRGAYSGASSQVAESWYFLTRPMEICYTHIPLLPEQQHIVPPVEHETLIMLPCATPAYFRNALELADFDTCMLHLEQLEMAHFHINIPEDVECFAETESRALAHDPDGDLFESGDLVRKKALAQAEWFGGRKRVTIKALLPGDEGHGVLKIYAGKRGLMHSIKDNPHSLAFALPLHHTGQNPTYDFHVRHPTPHAQRHDLYVAQPQCARLTMNNTFVFCVRQHPSSLSRFSPDTWGASATSGSASRPVSPQPFARPTSAMSMVSATQSQSGSDYGSQAGMPMTAAQQKPAKLAIQTPSQKIIRLTRKQEHVSRGNGASEEEAGLTTTWETVIKIGERGTWRGLVLADRSARWCVFAEWECI</sequence>
<dbReference type="OrthoDB" id="6129702at2759"/>
<feature type="compositionally biased region" description="Polar residues" evidence="3">
    <location>
        <begin position="478"/>
        <end position="492"/>
    </location>
</feature>
<name>A0A4U0U3H7_9PEZI</name>
<dbReference type="SUPFAM" id="SSF50044">
    <property type="entry name" value="SH3-domain"/>
    <property type="match status" value="1"/>
</dbReference>
<dbReference type="Pfam" id="PF01841">
    <property type="entry name" value="Transglut_core"/>
    <property type="match status" value="1"/>
</dbReference>
<dbReference type="Gene3D" id="3.10.620.30">
    <property type="match status" value="1"/>
</dbReference>
<dbReference type="Pfam" id="PF07653">
    <property type="entry name" value="SH3_2"/>
    <property type="match status" value="1"/>
</dbReference>
<evidence type="ECO:0000313" key="5">
    <source>
        <dbReference type="EMBL" id="TKA29583.1"/>
    </source>
</evidence>
<dbReference type="Gene3D" id="2.30.30.40">
    <property type="entry name" value="SH3 Domains"/>
    <property type="match status" value="1"/>
</dbReference>
<dbReference type="FunFam" id="3.10.620.30:FF:000005">
    <property type="entry name" value="SH3 domain protein (Cyk3), putative"/>
    <property type="match status" value="1"/>
</dbReference>
<dbReference type="GO" id="GO:0110085">
    <property type="term" value="C:mitotic actomyosin contractile ring"/>
    <property type="evidence" value="ECO:0007669"/>
    <property type="project" value="TreeGrafter"/>
</dbReference>
<accession>A0A4U0U3H7</accession>
<gene>
    <name evidence="5" type="ORF">B0A50_03596</name>
</gene>
<proteinExistence type="predicted"/>
<dbReference type="PANTHER" id="PTHR46333">
    <property type="entry name" value="CYTOKINESIS PROTEIN 3"/>
    <property type="match status" value="1"/>
</dbReference>
<dbReference type="InterPro" id="IPR056409">
    <property type="entry name" value="Ig_CYK3_C"/>
</dbReference>
<dbReference type="PROSITE" id="PS50002">
    <property type="entry name" value="SH3"/>
    <property type="match status" value="1"/>
</dbReference>
<dbReference type="Proteomes" id="UP000308549">
    <property type="component" value="Unassembled WGS sequence"/>
</dbReference>
<feature type="compositionally biased region" description="Polar residues" evidence="3">
    <location>
        <begin position="375"/>
        <end position="391"/>
    </location>
</feature>
<evidence type="ECO:0000259" key="4">
    <source>
        <dbReference type="PROSITE" id="PS50002"/>
    </source>
</evidence>
<dbReference type="Pfam" id="PF24584">
    <property type="entry name" value="Ig_CYK3_C"/>
    <property type="match status" value="2"/>
</dbReference>
<feature type="compositionally biased region" description="Polar residues" evidence="3">
    <location>
        <begin position="199"/>
        <end position="222"/>
    </location>
</feature>
<feature type="domain" description="SH3" evidence="4">
    <location>
        <begin position="6"/>
        <end position="68"/>
    </location>
</feature>
<comment type="caution">
    <text evidence="5">The sequence shown here is derived from an EMBL/GenBank/DDBJ whole genome shotgun (WGS) entry which is preliminary data.</text>
</comment>
<dbReference type="EMBL" id="NAJL01000014">
    <property type="protein sequence ID" value="TKA29583.1"/>
    <property type="molecule type" value="Genomic_DNA"/>
</dbReference>
<dbReference type="GO" id="GO:0140278">
    <property type="term" value="P:mitotic division septum assembly"/>
    <property type="evidence" value="ECO:0007669"/>
    <property type="project" value="TreeGrafter"/>
</dbReference>
<evidence type="ECO:0000256" key="2">
    <source>
        <dbReference type="PROSITE-ProRule" id="PRU00192"/>
    </source>
</evidence>
<dbReference type="InterPro" id="IPR052557">
    <property type="entry name" value="CAP/Cytokinesis_protein"/>
</dbReference>
<feature type="compositionally biased region" description="Polar residues" evidence="3">
    <location>
        <begin position="1207"/>
        <end position="1224"/>
    </location>
</feature>
<dbReference type="InterPro" id="IPR038765">
    <property type="entry name" value="Papain-like_cys_pep_sf"/>
</dbReference>
<dbReference type="SMART" id="SM00326">
    <property type="entry name" value="SH3"/>
    <property type="match status" value="1"/>
</dbReference>
<dbReference type="SMART" id="SM00460">
    <property type="entry name" value="TGc"/>
    <property type="match status" value="1"/>
</dbReference>
<reference evidence="5 6" key="1">
    <citation type="submission" date="2017-03" db="EMBL/GenBank/DDBJ databases">
        <title>Genomes of endolithic fungi from Antarctica.</title>
        <authorList>
            <person name="Coleine C."/>
            <person name="Masonjones S."/>
            <person name="Stajich J.E."/>
        </authorList>
    </citation>
    <scope>NUCLEOTIDE SEQUENCE [LARGE SCALE GENOMIC DNA]</scope>
    <source>
        <strain evidence="5 6">CCFEE 6315</strain>
    </source>
</reference>
<feature type="region of interest" description="Disordered" evidence="3">
    <location>
        <begin position="608"/>
        <end position="647"/>
    </location>
</feature>
<evidence type="ECO:0000256" key="3">
    <source>
        <dbReference type="SAM" id="MobiDB-lite"/>
    </source>
</evidence>
<dbReference type="InterPro" id="IPR036028">
    <property type="entry name" value="SH3-like_dom_sf"/>
</dbReference>
<feature type="compositionally biased region" description="Polar residues" evidence="3">
    <location>
        <begin position="690"/>
        <end position="711"/>
    </location>
</feature>
<feature type="compositionally biased region" description="Polar residues" evidence="3">
    <location>
        <begin position="257"/>
        <end position="276"/>
    </location>
</feature>
<feature type="compositionally biased region" description="Basic residues" evidence="3">
    <location>
        <begin position="579"/>
        <end position="593"/>
    </location>
</feature>
<feature type="compositionally biased region" description="Basic and acidic residues" evidence="3">
    <location>
        <begin position="101"/>
        <end position="131"/>
    </location>
</feature>
<feature type="compositionally biased region" description="Polar residues" evidence="3">
    <location>
        <begin position="72"/>
        <end position="89"/>
    </location>
</feature>
<feature type="compositionally biased region" description="Basic and acidic residues" evidence="3">
    <location>
        <begin position="329"/>
        <end position="338"/>
    </location>
</feature>
<feature type="compositionally biased region" description="Low complexity" evidence="3">
    <location>
        <begin position="185"/>
        <end position="194"/>
    </location>
</feature>
<feature type="region of interest" description="Disordered" evidence="3">
    <location>
        <begin position="1176"/>
        <end position="1229"/>
    </location>
</feature>
<evidence type="ECO:0000256" key="1">
    <source>
        <dbReference type="ARBA" id="ARBA00022443"/>
    </source>
</evidence>
<feature type="compositionally biased region" description="Low complexity" evidence="3">
    <location>
        <begin position="493"/>
        <end position="507"/>
    </location>
</feature>
<dbReference type="InterPro" id="IPR001452">
    <property type="entry name" value="SH3_domain"/>
</dbReference>
<feature type="compositionally biased region" description="Low complexity" evidence="3">
    <location>
        <begin position="608"/>
        <end position="625"/>
    </location>
</feature>
<dbReference type="InterPro" id="IPR002931">
    <property type="entry name" value="Transglutaminase-like"/>
</dbReference>
<feature type="compositionally biased region" description="Low complexity" evidence="3">
    <location>
        <begin position="1185"/>
        <end position="1194"/>
    </location>
</feature>
<feature type="compositionally biased region" description="Low complexity" evidence="3">
    <location>
        <begin position="677"/>
        <end position="689"/>
    </location>
</feature>
<feature type="region of interest" description="Disordered" evidence="3">
    <location>
        <begin position="72"/>
        <end position="516"/>
    </location>
</feature>
<dbReference type="FunFam" id="2.30.30.40:FF:000168">
    <property type="entry name" value="SH3 domain protein (Cyk3)"/>
    <property type="match status" value="1"/>
</dbReference>
<dbReference type="SUPFAM" id="SSF54001">
    <property type="entry name" value="Cysteine proteinases"/>
    <property type="match status" value="1"/>
</dbReference>
<dbReference type="PANTHER" id="PTHR46333:SF2">
    <property type="entry name" value="CYTOKINESIS PROTEIN 3"/>
    <property type="match status" value="1"/>
</dbReference>
<feature type="region of interest" description="Disordered" evidence="3">
    <location>
        <begin position="572"/>
        <end position="593"/>
    </location>
</feature>
<feature type="region of interest" description="Disordered" evidence="3">
    <location>
        <begin position="677"/>
        <end position="751"/>
    </location>
</feature>
<keyword evidence="6" id="KW-1185">Reference proteome</keyword>
<feature type="region of interest" description="Disordered" evidence="3">
    <location>
        <begin position="531"/>
        <end position="558"/>
    </location>
</feature>
<organism evidence="5 6">
    <name type="scientific">Salinomyces thailandicus</name>
    <dbReference type="NCBI Taxonomy" id="706561"/>
    <lineage>
        <taxon>Eukaryota</taxon>
        <taxon>Fungi</taxon>
        <taxon>Dikarya</taxon>
        <taxon>Ascomycota</taxon>
        <taxon>Pezizomycotina</taxon>
        <taxon>Dothideomycetes</taxon>
        <taxon>Dothideomycetidae</taxon>
        <taxon>Mycosphaerellales</taxon>
        <taxon>Teratosphaeriaceae</taxon>
        <taxon>Salinomyces</taxon>
    </lineage>
</organism>
<feature type="compositionally biased region" description="Basic and acidic residues" evidence="3">
    <location>
        <begin position="447"/>
        <end position="467"/>
    </location>
</feature>